<dbReference type="WBParaSite" id="PDA_v2.g26254.t1">
    <property type="protein sequence ID" value="PDA_v2.g26254.t1"/>
    <property type="gene ID" value="PDA_v2.g26254"/>
</dbReference>
<evidence type="ECO:0000313" key="1">
    <source>
        <dbReference type="Proteomes" id="UP000887578"/>
    </source>
</evidence>
<reference evidence="2" key="1">
    <citation type="submission" date="2022-11" db="UniProtKB">
        <authorList>
            <consortium name="WormBaseParasite"/>
        </authorList>
    </citation>
    <scope>IDENTIFICATION</scope>
</reference>
<organism evidence="1 2">
    <name type="scientific">Panagrolaimus davidi</name>
    <dbReference type="NCBI Taxonomy" id="227884"/>
    <lineage>
        <taxon>Eukaryota</taxon>
        <taxon>Metazoa</taxon>
        <taxon>Ecdysozoa</taxon>
        <taxon>Nematoda</taxon>
        <taxon>Chromadorea</taxon>
        <taxon>Rhabditida</taxon>
        <taxon>Tylenchina</taxon>
        <taxon>Panagrolaimomorpha</taxon>
        <taxon>Panagrolaimoidea</taxon>
        <taxon>Panagrolaimidae</taxon>
        <taxon>Panagrolaimus</taxon>
    </lineage>
</organism>
<accession>A0A914Q5Q4</accession>
<dbReference type="AlphaFoldDB" id="A0A914Q5Q4"/>
<sequence length="116" mass="13465">MEPRFLTEYVVKITNGYGQSICGNLQNNNAIIKTLKNRISDNPYNNVIYWKTNCKKPSTPSPIKKRAGIEWYLIYFFDGDIGVRNFFDIGHNDYLLAEMIAETDFEITSKCKIEIE</sequence>
<protein>
    <submittedName>
        <fullName evidence="2">Uncharacterized protein</fullName>
    </submittedName>
</protein>
<proteinExistence type="predicted"/>
<keyword evidence="1" id="KW-1185">Reference proteome</keyword>
<dbReference type="Proteomes" id="UP000887578">
    <property type="component" value="Unplaced"/>
</dbReference>
<name>A0A914Q5Q4_9BILA</name>
<evidence type="ECO:0000313" key="2">
    <source>
        <dbReference type="WBParaSite" id="PDA_v2.g26254.t1"/>
    </source>
</evidence>